<dbReference type="GO" id="GO:0016757">
    <property type="term" value="F:glycosyltransferase activity"/>
    <property type="evidence" value="ECO:0007669"/>
    <property type="project" value="UniProtKB-KW"/>
</dbReference>
<protein>
    <submittedName>
        <fullName evidence="7">Glycosyl transferase</fullName>
    </submittedName>
</protein>
<reference evidence="7 8" key="1">
    <citation type="submission" date="2018-04" db="EMBL/GenBank/DDBJ databases">
        <title>Pararhodobacter oceanense sp. nov., isolated from marine intertidal sediment.</title>
        <authorList>
            <person name="Wang X.-L."/>
            <person name="Du Z.-J."/>
        </authorList>
    </citation>
    <scope>NUCLEOTIDE SEQUENCE [LARGE SCALE GENOMIC DNA]</scope>
    <source>
        <strain evidence="7 8">AM505</strain>
    </source>
</reference>
<sequence length="274" mass="29737">MSLSVIIPASNEAAYIDACLTALLASSGLAEMQVVVVANGCRDDTVARAQAHATGFAGRGWTLRVLDLDGIGKPAALDAGDRAAVYASRVYLDADVVISPALLSQLAEVLDVPQARYASGTPRVTARSRVTRAYARFWVRLPFVAQGVPGFGLYAVNGAGRARWDLFPRVISDDTYVRIQFTPDERVKVAAPYDWPMAEGLRNLVRVRRRQDQGVAELAMLEPVLMANEGKASPSKAWLIARLLRDPLAFVTYAAVTLLVRLGWGAQEGWVRGR</sequence>
<comment type="caution">
    <text evidence="7">The sequence shown here is derived from an EMBL/GenBank/DDBJ whole genome shotgun (WGS) entry which is preliminary data.</text>
</comment>
<evidence type="ECO:0000313" key="7">
    <source>
        <dbReference type="EMBL" id="PVH28334.1"/>
    </source>
</evidence>
<comment type="subcellular location">
    <subcellularLocation>
        <location evidence="1">Cell membrane</location>
    </subcellularLocation>
</comment>
<dbReference type="Proteomes" id="UP000245911">
    <property type="component" value="Unassembled WGS sequence"/>
</dbReference>
<dbReference type="RefSeq" id="WP_116558783.1">
    <property type="nucleotide sequence ID" value="NZ_QDKM01000005.1"/>
</dbReference>
<dbReference type="Pfam" id="PF00535">
    <property type="entry name" value="Glycos_transf_2"/>
    <property type="match status" value="1"/>
</dbReference>
<evidence type="ECO:0000256" key="1">
    <source>
        <dbReference type="ARBA" id="ARBA00004236"/>
    </source>
</evidence>
<gene>
    <name evidence="7" type="ORF">DDE20_12155</name>
</gene>
<dbReference type="AlphaFoldDB" id="A0A2T8HSB4"/>
<feature type="domain" description="Glycosyltransferase 2-like" evidence="6">
    <location>
        <begin position="4"/>
        <end position="138"/>
    </location>
</feature>
<evidence type="ECO:0000256" key="2">
    <source>
        <dbReference type="ARBA" id="ARBA00022475"/>
    </source>
</evidence>
<evidence type="ECO:0000259" key="6">
    <source>
        <dbReference type="Pfam" id="PF00535"/>
    </source>
</evidence>
<keyword evidence="3" id="KW-0328">Glycosyltransferase</keyword>
<evidence type="ECO:0000313" key="8">
    <source>
        <dbReference type="Proteomes" id="UP000245911"/>
    </source>
</evidence>
<dbReference type="InterPro" id="IPR029044">
    <property type="entry name" value="Nucleotide-diphossugar_trans"/>
</dbReference>
<accession>A0A2T8HSB4</accession>
<dbReference type="Gene3D" id="3.90.550.10">
    <property type="entry name" value="Spore Coat Polysaccharide Biosynthesis Protein SpsA, Chain A"/>
    <property type="match status" value="1"/>
</dbReference>
<keyword evidence="5" id="KW-0472">Membrane</keyword>
<name>A0A2T8HSB4_9RHOB</name>
<proteinExistence type="predicted"/>
<dbReference type="SUPFAM" id="SSF53448">
    <property type="entry name" value="Nucleotide-diphospho-sugar transferases"/>
    <property type="match status" value="1"/>
</dbReference>
<dbReference type="EMBL" id="QDKM01000005">
    <property type="protein sequence ID" value="PVH28334.1"/>
    <property type="molecule type" value="Genomic_DNA"/>
</dbReference>
<keyword evidence="2" id="KW-1003">Cell membrane</keyword>
<evidence type="ECO:0000256" key="5">
    <source>
        <dbReference type="ARBA" id="ARBA00023136"/>
    </source>
</evidence>
<dbReference type="PANTHER" id="PTHR43646">
    <property type="entry name" value="GLYCOSYLTRANSFERASE"/>
    <property type="match status" value="1"/>
</dbReference>
<dbReference type="InterPro" id="IPR001173">
    <property type="entry name" value="Glyco_trans_2-like"/>
</dbReference>
<keyword evidence="4 7" id="KW-0808">Transferase</keyword>
<organism evidence="7 8">
    <name type="scientific">Pararhodobacter oceanensis</name>
    <dbReference type="NCBI Taxonomy" id="2172121"/>
    <lineage>
        <taxon>Bacteria</taxon>
        <taxon>Pseudomonadati</taxon>
        <taxon>Pseudomonadota</taxon>
        <taxon>Alphaproteobacteria</taxon>
        <taxon>Rhodobacterales</taxon>
        <taxon>Paracoccaceae</taxon>
        <taxon>Pararhodobacter</taxon>
    </lineage>
</organism>
<keyword evidence="8" id="KW-1185">Reference proteome</keyword>
<evidence type="ECO:0000256" key="4">
    <source>
        <dbReference type="ARBA" id="ARBA00022679"/>
    </source>
</evidence>
<dbReference type="PANTHER" id="PTHR43646:SF2">
    <property type="entry name" value="GLYCOSYLTRANSFERASE 2-LIKE DOMAIN-CONTAINING PROTEIN"/>
    <property type="match status" value="1"/>
</dbReference>
<dbReference type="OrthoDB" id="9797391at2"/>
<dbReference type="GO" id="GO:0005886">
    <property type="term" value="C:plasma membrane"/>
    <property type="evidence" value="ECO:0007669"/>
    <property type="project" value="UniProtKB-SubCell"/>
</dbReference>
<evidence type="ECO:0000256" key="3">
    <source>
        <dbReference type="ARBA" id="ARBA00022676"/>
    </source>
</evidence>